<accession>A0AAN6G996</accession>
<protein>
    <submittedName>
        <fullName evidence="2">Uncharacterized protein</fullName>
    </submittedName>
</protein>
<dbReference type="EMBL" id="JAPDMQ010000376">
    <property type="protein sequence ID" value="KAK0525906.1"/>
    <property type="molecule type" value="Genomic_DNA"/>
</dbReference>
<comment type="caution">
    <text evidence="2">The sequence shown here is derived from an EMBL/GenBank/DDBJ whole genome shotgun (WGS) entry which is preliminary data.</text>
</comment>
<organism evidence="2 3">
    <name type="scientific">Tilletia horrida</name>
    <dbReference type="NCBI Taxonomy" id="155126"/>
    <lineage>
        <taxon>Eukaryota</taxon>
        <taxon>Fungi</taxon>
        <taxon>Dikarya</taxon>
        <taxon>Basidiomycota</taxon>
        <taxon>Ustilaginomycotina</taxon>
        <taxon>Exobasidiomycetes</taxon>
        <taxon>Tilletiales</taxon>
        <taxon>Tilletiaceae</taxon>
        <taxon>Tilletia</taxon>
    </lineage>
</organism>
<gene>
    <name evidence="2" type="ORF">OC842_005365</name>
</gene>
<name>A0AAN6G996_9BASI</name>
<evidence type="ECO:0000313" key="2">
    <source>
        <dbReference type="EMBL" id="KAK0525906.1"/>
    </source>
</evidence>
<dbReference type="AlphaFoldDB" id="A0AAN6G996"/>
<reference evidence="2" key="1">
    <citation type="journal article" date="2023" name="PhytoFront">
        <title>Draft Genome Resources of Seven Strains of Tilletia horrida, Causal Agent of Kernel Smut of Rice.</title>
        <authorList>
            <person name="Khanal S."/>
            <person name="Antony Babu S."/>
            <person name="Zhou X.G."/>
        </authorList>
    </citation>
    <scope>NUCLEOTIDE SEQUENCE</scope>
    <source>
        <strain evidence="2">TX3</strain>
    </source>
</reference>
<evidence type="ECO:0000313" key="3">
    <source>
        <dbReference type="Proteomes" id="UP001176521"/>
    </source>
</evidence>
<feature type="compositionally biased region" description="Low complexity" evidence="1">
    <location>
        <begin position="87"/>
        <end position="100"/>
    </location>
</feature>
<dbReference type="Proteomes" id="UP001176521">
    <property type="component" value="Unassembled WGS sequence"/>
</dbReference>
<feature type="region of interest" description="Disordered" evidence="1">
    <location>
        <begin position="87"/>
        <end position="130"/>
    </location>
</feature>
<sequence length="147" mass="15749">MDEEFSALAALSSREDADDPPELVPSIRDTNATRDRTQRSLAPLAPWPTPPAAGAQRPEHMYGALPRSAAPADDFFDAIWGAALTGSSMSAEASTSSAPTRPTPAPFPVSSALAKPKKRNNKPEPTPKPIKLFHDEVRAQTLGFYIP</sequence>
<keyword evidence="3" id="KW-1185">Reference proteome</keyword>
<evidence type="ECO:0000256" key="1">
    <source>
        <dbReference type="SAM" id="MobiDB-lite"/>
    </source>
</evidence>
<feature type="region of interest" description="Disordered" evidence="1">
    <location>
        <begin position="1"/>
        <end position="59"/>
    </location>
</feature>
<proteinExistence type="predicted"/>